<reference evidence="1 2" key="1">
    <citation type="submission" date="2019-02" db="EMBL/GenBank/DDBJ databases">
        <title>Deep-cultivation of Planctomycetes and their phenomic and genomic characterization uncovers novel biology.</title>
        <authorList>
            <person name="Wiegand S."/>
            <person name="Jogler M."/>
            <person name="Boedeker C."/>
            <person name="Pinto D."/>
            <person name="Vollmers J."/>
            <person name="Rivas-Marin E."/>
            <person name="Kohn T."/>
            <person name="Peeters S.H."/>
            <person name="Heuer A."/>
            <person name="Rast P."/>
            <person name="Oberbeckmann S."/>
            <person name="Bunk B."/>
            <person name="Jeske O."/>
            <person name="Meyerdierks A."/>
            <person name="Storesund J.E."/>
            <person name="Kallscheuer N."/>
            <person name="Luecker S."/>
            <person name="Lage O.M."/>
            <person name="Pohl T."/>
            <person name="Merkel B.J."/>
            <person name="Hornburger P."/>
            <person name="Mueller R.-W."/>
            <person name="Bruemmer F."/>
            <person name="Labrenz M."/>
            <person name="Spormann A.M."/>
            <person name="Op Den Camp H."/>
            <person name="Overmann J."/>
            <person name="Amann R."/>
            <person name="Jetten M.S.M."/>
            <person name="Mascher T."/>
            <person name="Medema M.H."/>
            <person name="Devos D.P."/>
            <person name="Kaster A.-K."/>
            <person name="Ovreas L."/>
            <person name="Rohde M."/>
            <person name="Galperin M.Y."/>
            <person name="Jogler C."/>
        </authorList>
    </citation>
    <scope>NUCLEOTIDE SEQUENCE [LARGE SCALE GENOMIC DNA]</scope>
    <source>
        <strain evidence="1 2">Pla52n</strain>
    </source>
</reference>
<dbReference type="EMBL" id="SJPN01000003">
    <property type="protein sequence ID" value="TWU04467.1"/>
    <property type="molecule type" value="Genomic_DNA"/>
</dbReference>
<evidence type="ECO:0000313" key="1">
    <source>
        <dbReference type="EMBL" id="TWU04467.1"/>
    </source>
</evidence>
<gene>
    <name evidence="1" type="ORF">Pla52n_25080</name>
</gene>
<dbReference type="RefSeq" id="WP_146519886.1">
    <property type="nucleotide sequence ID" value="NZ_CP151726.1"/>
</dbReference>
<name>A0A5C6AYA5_9BACT</name>
<keyword evidence="2" id="KW-1185">Reference proteome</keyword>
<dbReference type="AlphaFoldDB" id="A0A5C6AYA5"/>
<dbReference type="OrthoDB" id="267234at2"/>
<protein>
    <submittedName>
        <fullName evidence="1">Uncharacterized protein</fullName>
    </submittedName>
</protein>
<dbReference type="Proteomes" id="UP000320176">
    <property type="component" value="Unassembled WGS sequence"/>
</dbReference>
<sequence>MSTSDVRNVESLERLRVGLLSLSDDWEKVLQEIRLVVHRAEDYFASRVPSYWRGQTQLAERELTEAKDYLSQKLASARASDRPSAIEAKKRVHSAQQRLNVCREKTRIARTLAVEIKQQCDEMLGPLADMTEHCETILPMAAGELKTLLQTLHDYMDSSGLTPPSDG</sequence>
<organism evidence="1 2">
    <name type="scientific">Stieleria varia</name>
    <dbReference type="NCBI Taxonomy" id="2528005"/>
    <lineage>
        <taxon>Bacteria</taxon>
        <taxon>Pseudomonadati</taxon>
        <taxon>Planctomycetota</taxon>
        <taxon>Planctomycetia</taxon>
        <taxon>Pirellulales</taxon>
        <taxon>Pirellulaceae</taxon>
        <taxon>Stieleria</taxon>
    </lineage>
</organism>
<evidence type="ECO:0000313" key="2">
    <source>
        <dbReference type="Proteomes" id="UP000320176"/>
    </source>
</evidence>
<comment type="caution">
    <text evidence="1">The sequence shown here is derived from an EMBL/GenBank/DDBJ whole genome shotgun (WGS) entry which is preliminary data.</text>
</comment>
<proteinExistence type="predicted"/>
<accession>A0A5C6AYA5</accession>